<dbReference type="InterPro" id="IPR029045">
    <property type="entry name" value="ClpP/crotonase-like_dom_sf"/>
</dbReference>
<dbReference type="PANTHER" id="PTHR43176">
    <property type="entry name" value="3-HYDROXYISOBUTYRYL-COA HYDROLASE-RELATED"/>
    <property type="match status" value="1"/>
</dbReference>
<dbReference type="InterPro" id="IPR032259">
    <property type="entry name" value="HIBYL-CoA-H"/>
</dbReference>
<keyword evidence="3 5" id="KW-0378">Hydrolase</keyword>
<name>A0ABQ5ZHZ6_9HYPH</name>
<dbReference type="PANTHER" id="PTHR43176:SF3">
    <property type="entry name" value="3-HYDROXYISOBUTYRYL-COA HYDROLASE, MITOCHONDRIAL"/>
    <property type="match status" value="1"/>
</dbReference>
<organism evidence="5 6">
    <name type="scientific">Shinella yambaruensis</name>
    <dbReference type="NCBI Taxonomy" id="415996"/>
    <lineage>
        <taxon>Bacteria</taxon>
        <taxon>Pseudomonadati</taxon>
        <taxon>Pseudomonadota</taxon>
        <taxon>Alphaproteobacteria</taxon>
        <taxon>Hyphomicrobiales</taxon>
        <taxon>Rhizobiaceae</taxon>
        <taxon>Shinella</taxon>
    </lineage>
</organism>
<dbReference type="EMBL" id="BSOP01000030">
    <property type="protein sequence ID" value="GLR52439.1"/>
    <property type="molecule type" value="Genomic_DNA"/>
</dbReference>
<gene>
    <name evidence="5" type="ORF">GCM10007923_36530</name>
</gene>
<dbReference type="GO" id="GO:0016787">
    <property type="term" value="F:hydrolase activity"/>
    <property type="evidence" value="ECO:0007669"/>
    <property type="project" value="UniProtKB-KW"/>
</dbReference>
<dbReference type="NCBIfam" id="NF004127">
    <property type="entry name" value="PRK05617.1"/>
    <property type="match status" value="1"/>
</dbReference>
<evidence type="ECO:0000256" key="2">
    <source>
        <dbReference type="ARBA" id="ARBA00011915"/>
    </source>
</evidence>
<comment type="catalytic activity">
    <reaction evidence="1">
        <text>3-hydroxy-2-methylpropanoyl-CoA + H2O = 3-hydroxy-2-methylpropanoate + CoA + H(+)</text>
        <dbReference type="Rhea" id="RHEA:20888"/>
        <dbReference type="ChEBI" id="CHEBI:11805"/>
        <dbReference type="ChEBI" id="CHEBI:15377"/>
        <dbReference type="ChEBI" id="CHEBI:15378"/>
        <dbReference type="ChEBI" id="CHEBI:57287"/>
        <dbReference type="ChEBI" id="CHEBI:57340"/>
        <dbReference type="EC" id="3.1.2.4"/>
    </reaction>
</comment>
<evidence type="ECO:0000313" key="5">
    <source>
        <dbReference type="EMBL" id="GLR52439.1"/>
    </source>
</evidence>
<reference evidence="6" key="1">
    <citation type="journal article" date="2019" name="Int. J. Syst. Evol. Microbiol.">
        <title>The Global Catalogue of Microorganisms (GCM) 10K type strain sequencing project: providing services to taxonomists for standard genome sequencing and annotation.</title>
        <authorList>
            <consortium name="The Broad Institute Genomics Platform"/>
            <consortium name="The Broad Institute Genome Sequencing Center for Infectious Disease"/>
            <person name="Wu L."/>
            <person name="Ma J."/>
        </authorList>
    </citation>
    <scope>NUCLEOTIDE SEQUENCE [LARGE SCALE GENOMIC DNA]</scope>
    <source>
        <strain evidence="6">NBRC 102122</strain>
    </source>
</reference>
<proteinExistence type="predicted"/>
<dbReference type="InterPro" id="IPR045004">
    <property type="entry name" value="ECH_dom"/>
</dbReference>
<keyword evidence="6" id="KW-1185">Reference proteome</keyword>
<dbReference type="Gene3D" id="3.90.226.10">
    <property type="entry name" value="2-enoyl-CoA Hydratase, Chain A, domain 1"/>
    <property type="match status" value="1"/>
</dbReference>
<dbReference type="Pfam" id="PF16113">
    <property type="entry name" value="ECH_2"/>
    <property type="match status" value="1"/>
</dbReference>
<dbReference type="CDD" id="cd06558">
    <property type="entry name" value="crotonase-like"/>
    <property type="match status" value="1"/>
</dbReference>
<evidence type="ECO:0000259" key="4">
    <source>
        <dbReference type="Pfam" id="PF16113"/>
    </source>
</evidence>
<dbReference type="RefSeq" id="WP_244768710.1">
    <property type="nucleotide sequence ID" value="NZ_BSOP01000030.1"/>
</dbReference>
<evidence type="ECO:0000313" key="6">
    <source>
        <dbReference type="Proteomes" id="UP001156702"/>
    </source>
</evidence>
<dbReference type="Proteomes" id="UP001156702">
    <property type="component" value="Unassembled WGS sequence"/>
</dbReference>
<dbReference type="EC" id="3.1.2.4" evidence="2"/>
<evidence type="ECO:0000256" key="3">
    <source>
        <dbReference type="ARBA" id="ARBA00022801"/>
    </source>
</evidence>
<dbReference type="SUPFAM" id="SSF52096">
    <property type="entry name" value="ClpP/crotonase"/>
    <property type="match status" value="1"/>
</dbReference>
<accession>A0ABQ5ZHZ6</accession>
<evidence type="ECO:0000256" key="1">
    <source>
        <dbReference type="ARBA" id="ARBA00001709"/>
    </source>
</evidence>
<comment type="caution">
    <text evidence="5">The sequence shown here is derived from an EMBL/GenBank/DDBJ whole genome shotgun (WGS) entry which is preliminary data.</text>
</comment>
<protein>
    <recommendedName>
        <fullName evidence="2">3-hydroxyisobutyryl-CoA hydrolase</fullName>
        <ecNumber evidence="2">3.1.2.4</ecNumber>
    </recommendedName>
</protein>
<feature type="domain" description="Enoyl-CoA hydratase/isomerase" evidence="4">
    <location>
        <begin position="18"/>
        <end position="344"/>
    </location>
</feature>
<sequence length="360" mass="38887">MPSTSDPQTLIERTGTLGRIRLNRPKALNSLTLPMVRDIERALDAFEADPGIGAVLITGEGERGLCAGGDIRMIYDGGRAGSQEPVDFWREEYHLNAHLNRLEKPFVAFMDGIVMGGGGGVSVYASHRIVTERTRFAMPETGIGFFPDVGASWFLTRRRDELGTYAGLTGEPLAAADTIAFGLADSYVPSDRLPDLAENLSRLPASATRAAVSATVSASADAPPPAQVARQHASIDRLFAFDTIEEILDALAKDGSDFAERTLSVLQTKSPLSLKVTLRLLRLGRQETSLEACLEREFAATAAVLRSHDFYEGVRAAVVDKDRNPQWRPARLGDVTPADVAAFFAPSEEPLFAGVEGKET</sequence>